<evidence type="ECO:0000256" key="10">
    <source>
        <dbReference type="PROSITE-ProRule" id="PRU00886"/>
    </source>
</evidence>
<accession>I0IGI7</accession>
<dbReference type="PANTHER" id="PTHR11922">
    <property type="entry name" value="GMP SYNTHASE-RELATED"/>
    <property type="match status" value="1"/>
</dbReference>
<dbReference type="GO" id="GO:0005829">
    <property type="term" value="C:cytosol"/>
    <property type="evidence" value="ECO:0007669"/>
    <property type="project" value="TreeGrafter"/>
</dbReference>
<name>I0IGI7_PHYMF</name>
<dbReference type="RefSeq" id="WP_014437593.1">
    <property type="nucleotide sequence ID" value="NC_017080.1"/>
</dbReference>
<dbReference type="Gene3D" id="3.40.50.880">
    <property type="match status" value="1"/>
</dbReference>
<dbReference type="Gene3D" id="3.40.50.620">
    <property type="entry name" value="HUPs"/>
    <property type="match status" value="1"/>
</dbReference>
<feature type="binding site" evidence="10">
    <location>
        <begin position="248"/>
        <end position="254"/>
    </location>
    <ligand>
        <name>ATP</name>
        <dbReference type="ChEBI" id="CHEBI:30616"/>
    </ligand>
</feature>
<dbReference type="InterPro" id="IPR022310">
    <property type="entry name" value="NAD/GMP_synthase"/>
</dbReference>
<dbReference type="Pfam" id="PF00117">
    <property type="entry name" value="GATase"/>
    <property type="match status" value="1"/>
</dbReference>
<feature type="active site" evidence="9">
    <location>
        <position position="194"/>
    </location>
</feature>
<reference evidence="12 13" key="1">
    <citation type="submission" date="2012-02" db="EMBL/GenBank/DDBJ databases">
        <title>Complete genome sequence of Phycisphaera mikurensis NBRC 102666.</title>
        <authorList>
            <person name="Ankai A."/>
            <person name="Hosoyama A."/>
            <person name="Terui Y."/>
            <person name="Sekine M."/>
            <person name="Fukai R."/>
            <person name="Kato Y."/>
            <person name="Nakamura S."/>
            <person name="Yamada-Narita S."/>
            <person name="Kawakoshi A."/>
            <person name="Fukunaga Y."/>
            <person name="Yamazaki S."/>
            <person name="Fujita N."/>
        </authorList>
    </citation>
    <scope>NUCLEOTIDE SEQUENCE [LARGE SCALE GENOMIC DNA]</scope>
    <source>
        <strain evidence="13">NBRC 102666 / KCTC 22515 / FYK2301M01</strain>
    </source>
</reference>
<evidence type="ECO:0000256" key="5">
    <source>
        <dbReference type="ARBA" id="ARBA00022749"/>
    </source>
</evidence>
<evidence type="ECO:0000256" key="1">
    <source>
        <dbReference type="ARBA" id="ARBA00002332"/>
    </source>
</evidence>
<dbReference type="AlphaFoldDB" id="I0IGI7"/>
<keyword evidence="6 9" id="KW-0658">Purine biosynthesis</keyword>
<evidence type="ECO:0000256" key="6">
    <source>
        <dbReference type="ARBA" id="ARBA00022755"/>
    </source>
</evidence>
<dbReference type="SUPFAM" id="SSF54810">
    <property type="entry name" value="GMP synthetase C-terminal dimerisation domain"/>
    <property type="match status" value="1"/>
</dbReference>
<dbReference type="Proteomes" id="UP000007881">
    <property type="component" value="Chromosome"/>
</dbReference>
<feature type="active site" description="Nucleophile" evidence="9">
    <location>
        <position position="105"/>
    </location>
</feature>
<dbReference type="FunFam" id="3.40.50.620:FF:000001">
    <property type="entry name" value="GMP synthase [glutamine-hydrolyzing]"/>
    <property type="match status" value="1"/>
</dbReference>
<dbReference type="HOGENOM" id="CLU_014340_0_5_0"/>
<dbReference type="NCBIfam" id="TIGR00888">
    <property type="entry name" value="guaA_Nterm"/>
    <property type="match status" value="1"/>
</dbReference>
<evidence type="ECO:0000256" key="3">
    <source>
        <dbReference type="ARBA" id="ARBA00022598"/>
    </source>
</evidence>
<dbReference type="OrthoDB" id="9802219at2"/>
<dbReference type="InterPro" id="IPR004739">
    <property type="entry name" value="GMP_synth_GATase"/>
</dbReference>
<dbReference type="InterPro" id="IPR022955">
    <property type="entry name" value="GMP_synthase"/>
</dbReference>
<evidence type="ECO:0000259" key="11">
    <source>
        <dbReference type="PROSITE" id="PS51553"/>
    </source>
</evidence>
<evidence type="ECO:0000256" key="9">
    <source>
        <dbReference type="HAMAP-Rule" id="MF_00344"/>
    </source>
</evidence>
<dbReference type="InterPro" id="IPR001674">
    <property type="entry name" value="GMP_synth_C"/>
</dbReference>
<feature type="domain" description="GMPS ATP-PPase" evidence="11">
    <location>
        <begin position="221"/>
        <end position="419"/>
    </location>
</feature>
<dbReference type="SUPFAM" id="SSF52317">
    <property type="entry name" value="Class I glutamine amidotransferase-like"/>
    <property type="match status" value="1"/>
</dbReference>
<proteinExistence type="inferred from homology"/>
<comment type="catalytic activity">
    <reaction evidence="9">
        <text>XMP + L-glutamine + ATP + H2O = GMP + L-glutamate + AMP + diphosphate + 2 H(+)</text>
        <dbReference type="Rhea" id="RHEA:11680"/>
        <dbReference type="ChEBI" id="CHEBI:15377"/>
        <dbReference type="ChEBI" id="CHEBI:15378"/>
        <dbReference type="ChEBI" id="CHEBI:29985"/>
        <dbReference type="ChEBI" id="CHEBI:30616"/>
        <dbReference type="ChEBI" id="CHEBI:33019"/>
        <dbReference type="ChEBI" id="CHEBI:57464"/>
        <dbReference type="ChEBI" id="CHEBI:58115"/>
        <dbReference type="ChEBI" id="CHEBI:58359"/>
        <dbReference type="ChEBI" id="CHEBI:456215"/>
        <dbReference type="EC" id="6.3.5.2"/>
    </reaction>
</comment>
<evidence type="ECO:0000256" key="8">
    <source>
        <dbReference type="ARBA" id="ARBA00022962"/>
    </source>
</evidence>
<dbReference type="PATRIC" id="fig|1142394.8.peg.2287"/>
<evidence type="ECO:0000313" key="12">
    <source>
        <dbReference type="EMBL" id="BAM04375.1"/>
    </source>
</evidence>
<evidence type="ECO:0000313" key="13">
    <source>
        <dbReference type="Proteomes" id="UP000007881"/>
    </source>
</evidence>
<dbReference type="UniPathway" id="UPA00189">
    <property type="reaction ID" value="UER00296"/>
</dbReference>
<dbReference type="eggNOG" id="COG0519">
    <property type="taxonomic scope" value="Bacteria"/>
</dbReference>
<dbReference type="HAMAP" id="MF_00344">
    <property type="entry name" value="GMP_synthase"/>
    <property type="match status" value="1"/>
</dbReference>
<dbReference type="KEGG" id="phm:PSMK_22160"/>
<dbReference type="Gene3D" id="3.30.300.10">
    <property type="match status" value="1"/>
</dbReference>
<gene>
    <name evidence="9 12" type="primary">guaA</name>
    <name evidence="12" type="ordered locus">PSMK_22160</name>
</gene>
<dbReference type="MEROPS" id="C26.957"/>
<dbReference type="InterPro" id="IPR017926">
    <property type="entry name" value="GATASE"/>
</dbReference>
<keyword evidence="4 9" id="KW-0547">Nucleotide-binding</keyword>
<dbReference type="FunFam" id="3.30.300.10:FF:000002">
    <property type="entry name" value="GMP synthase [glutamine-hydrolyzing]"/>
    <property type="match status" value="1"/>
</dbReference>
<protein>
    <recommendedName>
        <fullName evidence="9">GMP synthase [glutamine-hydrolyzing]</fullName>
        <ecNumber evidence="9">6.3.5.2</ecNumber>
    </recommendedName>
    <alternativeName>
        <fullName evidence="9">GMP synthetase</fullName>
    </alternativeName>
    <alternativeName>
        <fullName evidence="9">Glutamine amidotransferase</fullName>
    </alternativeName>
</protein>
<dbReference type="Pfam" id="PF00958">
    <property type="entry name" value="GMP_synt_C"/>
    <property type="match status" value="1"/>
</dbReference>
<dbReference type="SUPFAM" id="SSF52402">
    <property type="entry name" value="Adenine nucleotide alpha hydrolases-like"/>
    <property type="match status" value="1"/>
</dbReference>
<dbReference type="GO" id="GO:0003921">
    <property type="term" value="F:GMP synthase activity"/>
    <property type="evidence" value="ECO:0007669"/>
    <property type="project" value="InterPro"/>
</dbReference>
<dbReference type="InterPro" id="IPR029062">
    <property type="entry name" value="Class_I_gatase-like"/>
</dbReference>
<dbReference type="STRING" id="1142394.PSMK_22160"/>
<dbReference type="EC" id="6.3.5.2" evidence="9"/>
<dbReference type="NCBIfam" id="TIGR00884">
    <property type="entry name" value="guaA_Cterm"/>
    <property type="match status" value="1"/>
</dbReference>
<dbReference type="GO" id="GO:0005524">
    <property type="term" value="F:ATP binding"/>
    <property type="evidence" value="ECO:0007669"/>
    <property type="project" value="UniProtKB-UniRule"/>
</dbReference>
<dbReference type="PRINTS" id="PR00097">
    <property type="entry name" value="ANTSNTHASEII"/>
</dbReference>
<organism evidence="12 13">
    <name type="scientific">Phycisphaera mikurensis (strain NBRC 102666 / KCTC 22515 / FYK2301M01)</name>
    <dbReference type="NCBI Taxonomy" id="1142394"/>
    <lineage>
        <taxon>Bacteria</taxon>
        <taxon>Pseudomonadati</taxon>
        <taxon>Planctomycetota</taxon>
        <taxon>Phycisphaerae</taxon>
        <taxon>Phycisphaerales</taxon>
        <taxon>Phycisphaeraceae</taxon>
        <taxon>Phycisphaera</taxon>
    </lineage>
</organism>
<dbReference type="NCBIfam" id="NF000848">
    <property type="entry name" value="PRK00074.1"/>
    <property type="match status" value="1"/>
</dbReference>
<dbReference type="Pfam" id="PF02540">
    <property type="entry name" value="NAD_synthase"/>
    <property type="match status" value="1"/>
</dbReference>
<dbReference type="PRINTS" id="PR00096">
    <property type="entry name" value="GATASE"/>
</dbReference>
<dbReference type="FunFam" id="3.40.50.880:FF:000001">
    <property type="entry name" value="GMP synthase [glutamine-hydrolyzing]"/>
    <property type="match status" value="1"/>
</dbReference>
<dbReference type="PROSITE" id="PS51553">
    <property type="entry name" value="GMPS_ATP_PPASE"/>
    <property type="match status" value="1"/>
</dbReference>
<keyword evidence="13" id="KW-1185">Reference proteome</keyword>
<dbReference type="eggNOG" id="COG0518">
    <property type="taxonomic scope" value="Bacteria"/>
</dbReference>
<dbReference type="InterPro" id="IPR025777">
    <property type="entry name" value="GMPS_ATP_PPase_dom"/>
</dbReference>
<evidence type="ECO:0000256" key="2">
    <source>
        <dbReference type="ARBA" id="ARBA00005153"/>
    </source>
</evidence>
<keyword evidence="3 9" id="KW-0436">Ligase</keyword>
<dbReference type="EMBL" id="AP012338">
    <property type="protein sequence ID" value="BAM04375.1"/>
    <property type="molecule type" value="Genomic_DNA"/>
</dbReference>
<comment type="pathway">
    <text evidence="2 9">Purine metabolism; GMP biosynthesis; GMP from XMP (L-Gln route): step 1/1.</text>
</comment>
<dbReference type="PANTHER" id="PTHR11922:SF2">
    <property type="entry name" value="GMP SYNTHASE [GLUTAMINE-HYDROLYZING]"/>
    <property type="match status" value="1"/>
</dbReference>
<dbReference type="CDD" id="cd01742">
    <property type="entry name" value="GATase1_GMP_Synthase"/>
    <property type="match status" value="1"/>
</dbReference>
<keyword evidence="7 9" id="KW-0067">ATP-binding</keyword>
<comment type="function">
    <text evidence="1 9">Catalyzes the synthesis of GMP from XMP.</text>
</comment>
<sequence length="544" mass="58935">MSTTPPAPAFDVTADLPPGVVGQAVPILDFGSQYVQLIARRVREQGVYAVLVPPDLPVEEIDRLDPRGIILSGGPSSVHEEGSPRPDPRLLDHYLGRGVPVLGICYGMQVGCQLLGAEVQPAASREYGRVKLTSGVHEDAFLKGIPCETTAWMSHGDQVNTLPGADFVPLASTPTCPYAAVRHRTRPFFGVQFHPEVTHTPHGKDLLANFLFDACGCDGSWTMADFVEGESERIRRTVGEDRVILGLSGGVDSSVVAALLAKSIGRRCTCIFVDNGLLRTGERQLVEHTFRGHFDVDLRVVDASEAFLADLAGVTDPQEKRRRIGSRFIDVFKASADAIAGEGGGGPVKFLAQGTLYPDVIESGHGHTGAAANIKLHHNVGGLPERLGFSLLEPLRNLFKDEVRKLGEVLGLPEAMVWRHPFPGPGLAVRILGEVEPSGLAMIRRSDEILLEELVAANLYRKTAQVFAVLLPVKSVGVMGDGRTHEQVVAIRAVESQDFMTADWARLPYEVLATVSNRIINEVRGVNRVVYDISSKPPATIEWE</sequence>
<feature type="active site" evidence="9">
    <location>
        <position position="196"/>
    </location>
</feature>
<dbReference type="InterPro" id="IPR014729">
    <property type="entry name" value="Rossmann-like_a/b/a_fold"/>
</dbReference>
<comment type="subunit">
    <text evidence="9">Homodimer.</text>
</comment>
<dbReference type="CDD" id="cd01997">
    <property type="entry name" value="GMP_synthase_C"/>
    <property type="match status" value="1"/>
</dbReference>
<evidence type="ECO:0000256" key="7">
    <source>
        <dbReference type="ARBA" id="ARBA00022840"/>
    </source>
</evidence>
<dbReference type="PROSITE" id="PS51273">
    <property type="entry name" value="GATASE_TYPE_1"/>
    <property type="match status" value="1"/>
</dbReference>
<keyword evidence="5 9" id="KW-0332">GMP biosynthesis</keyword>
<evidence type="ECO:0000256" key="4">
    <source>
        <dbReference type="ARBA" id="ARBA00022741"/>
    </source>
</evidence>
<keyword evidence="8 9" id="KW-0315">Glutamine amidotransferase</keyword>